<dbReference type="Gramene" id="TuG1812G0100003170.01.T01">
    <property type="protein sequence ID" value="TuG1812G0100003170.01.T01"/>
    <property type="gene ID" value="TuG1812G0100003170.01"/>
</dbReference>
<evidence type="ECO:0000313" key="2">
    <source>
        <dbReference type="EnsemblPlants" id="TuG1812G0100003170.01.T01"/>
    </source>
</evidence>
<reference evidence="2" key="2">
    <citation type="submission" date="2018-03" db="EMBL/GenBank/DDBJ databases">
        <title>The Triticum urartu genome reveals the dynamic nature of wheat genome evolution.</title>
        <authorList>
            <person name="Ling H."/>
            <person name="Ma B."/>
            <person name="Shi X."/>
            <person name="Liu H."/>
            <person name="Dong L."/>
            <person name="Sun H."/>
            <person name="Cao Y."/>
            <person name="Gao Q."/>
            <person name="Zheng S."/>
            <person name="Li Y."/>
            <person name="Yu Y."/>
            <person name="Du H."/>
            <person name="Qi M."/>
            <person name="Li Y."/>
            <person name="Yu H."/>
            <person name="Cui Y."/>
            <person name="Wang N."/>
            <person name="Chen C."/>
            <person name="Wu H."/>
            <person name="Zhao Y."/>
            <person name="Zhang J."/>
            <person name="Li Y."/>
            <person name="Zhou W."/>
            <person name="Zhang B."/>
            <person name="Hu W."/>
            <person name="Eijk M."/>
            <person name="Tang J."/>
            <person name="Witsenboer H."/>
            <person name="Zhao S."/>
            <person name="Li Z."/>
            <person name="Zhang A."/>
            <person name="Wang D."/>
            <person name="Liang C."/>
        </authorList>
    </citation>
    <scope>NUCLEOTIDE SEQUENCE [LARGE SCALE GENOMIC DNA]</scope>
    <source>
        <strain evidence="2">cv. G1812</strain>
    </source>
</reference>
<dbReference type="AlphaFoldDB" id="A0A8R7K597"/>
<protein>
    <submittedName>
        <fullName evidence="2">Uncharacterized protein</fullName>
    </submittedName>
</protein>
<dbReference type="Proteomes" id="UP000015106">
    <property type="component" value="Chromosome 1"/>
</dbReference>
<accession>A0A8R7K597</accession>
<feature type="region of interest" description="Disordered" evidence="1">
    <location>
        <begin position="48"/>
        <end position="82"/>
    </location>
</feature>
<evidence type="ECO:0000313" key="3">
    <source>
        <dbReference type="Proteomes" id="UP000015106"/>
    </source>
</evidence>
<evidence type="ECO:0000256" key="1">
    <source>
        <dbReference type="SAM" id="MobiDB-lite"/>
    </source>
</evidence>
<feature type="region of interest" description="Disordered" evidence="1">
    <location>
        <begin position="1"/>
        <end position="29"/>
    </location>
</feature>
<feature type="compositionally biased region" description="Polar residues" evidence="1">
    <location>
        <begin position="1"/>
        <end position="12"/>
    </location>
</feature>
<reference evidence="3" key="1">
    <citation type="journal article" date="2013" name="Nature">
        <title>Draft genome of the wheat A-genome progenitor Triticum urartu.</title>
        <authorList>
            <person name="Ling H.Q."/>
            <person name="Zhao S."/>
            <person name="Liu D."/>
            <person name="Wang J."/>
            <person name="Sun H."/>
            <person name="Zhang C."/>
            <person name="Fan H."/>
            <person name="Li D."/>
            <person name="Dong L."/>
            <person name="Tao Y."/>
            <person name="Gao C."/>
            <person name="Wu H."/>
            <person name="Li Y."/>
            <person name="Cui Y."/>
            <person name="Guo X."/>
            <person name="Zheng S."/>
            <person name="Wang B."/>
            <person name="Yu K."/>
            <person name="Liang Q."/>
            <person name="Yang W."/>
            <person name="Lou X."/>
            <person name="Chen J."/>
            <person name="Feng M."/>
            <person name="Jian J."/>
            <person name="Zhang X."/>
            <person name="Luo G."/>
            <person name="Jiang Y."/>
            <person name="Liu J."/>
            <person name="Wang Z."/>
            <person name="Sha Y."/>
            <person name="Zhang B."/>
            <person name="Wu H."/>
            <person name="Tang D."/>
            <person name="Shen Q."/>
            <person name="Xue P."/>
            <person name="Zou S."/>
            <person name="Wang X."/>
            <person name="Liu X."/>
            <person name="Wang F."/>
            <person name="Yang Y."/>
            <person name="An X."/>
            <person name="Dong Z."/>
            <person name="Zhang K."/>
            <person name="Zhang X."/>
            <person name="Luo M.C."/>
            <person name="Dvorak J."/>
            <person name="Tong Y."/>
            <person name="Wang J."/>
            <person name="Yang H."/>
            <person name="Li Z."/>
            <person name="Wang D."/>
            <person name="Zhang A."/>
            <person name="Wang J."/>
        </authorList>
    </citation>
    <scope>NUCLEOTIDE SEQUENCE</scope>
    <source>
        <strain evidence="3">cv. G1812</strain>
    </source>
</reference>
<name>A0A8R7K597_TRIUA</name>
<sequence>PSLSLLQRNGRNTAAAEIPAASTGESRGTRAYPREGWVCWVRRRAECAPARTTAQPSRAPRLPLRRRQGRPSLPAGSTSSRADREDHLSILYWTMN</sequence>
<proteinExistence type="predicted"/>
<reference evidence="2" key="3">
    <citation type="submission" date="2022-06" db="UniProtKB">
        <authorList>
            <consortium name="EnsemblPlants"/>
        </authorList>
    </citation>
    <scope>IDENTIFICATION</scope>
</reference>
<organism evidence="2 3">
    <name type="scientific">Triticum urartu</name>
    <name type="common">Red wild einkorn</name>
    <name type="synonym">Crithodium urartu</name>
    <dbReference type="NCBI Taxonomy" id="4572"/>
    <lineage>
        <taxon>Eukaryota</taxon>
        <taxon>Viridiplantae</taxon>
        <taxon>Streptophyta</taxon>
        <taxon>Embryophyta</taxon>
        <taxon>Tracheophyta</taxon>
        <taxon>Spermatophyta</taxon>
        <taxon>Magnoliopsida</taxon>
        <taxon>Liliopsida</taxon>
        <taxon>Poales</taxon>
        <taxon>Poaceae</taxon>
        <taxon>BOP clade</taxon>
        <taxon>Pooideae</taxon>
        <taxon>Triticodae</taxon>
        <taxon>Triticeae</taxon>
        <taxon>Triticinae</taxon>
        <taxon>Triticum</taxon>
    </lineage>
</organism>
<keyword evidence="3" id="KW-1185">Reference proteome</keyword>
<dbReference type="EnsemblPlants" id="TuG1812G0100003170.01.T01">
    <property type="protein sequence ID" value="TuG1812G0100003170.01.T01"/>
    <property type="gene ID" value="TuG1812G0100003170.01"/>
</dbReference>